<dbReference type="PIRSF" id="PIRSF000294">
    <property type="entry name" value="Cytochrome-c_peroxidase"/>
    <property type="match status" value="1"/>
</dbReference>
<evidence type="ECO:0000256" key="4">
    <source>
        <dbReference type="ARBA" id="ARBA00022729"/>
    </source>
</evidence>
<dbReference type="GO" id="GO:0004130">
    <property type="term" value="F:cytochrome-c peroxidase activity"/>
    <property type="evidence" value="ECO:0007669"/>
    <property type="project" value="TreeGrafter"/>
</dbReference>
<dbReference type="GO" id="GO:0020037">
    <property type="term" value="F:heme binding"/>
    <property type="evidence" value="ECO:0007669"/>
    <property type="project" value="InterPro"/>
</dbReference>
<keyword evidence="2 8" id="KW-0349">Heme</keyword>
<evidence type="ECO:0000256" key="5">
    <source>
        <dbReference type="ARBA" id="ARBA00022764"/>
    </source>
</evidence>
<keyword evidence="4 10" id="KW-0732">Signal</keyword>
<comment type="subcellular location">
    <subcellularLocation>
        <location evidence="1">Periplasm</location>
    </subcellularLocation>
</comment>
<dbReference type="KEGG" id="bsan:CHH28_02730"/>
<dbReference type="InterPro" id="IPR023929">
    <property type="entry name" value="MbnH-like"/>
</dbReference>
<feature type="binding site" description="covalent" evidence="8">
    <location>
        <position position="85"/>
    </location>
    <ligand>
        <name>heme c</name>
        <dbReference type="ChEBI" id="CHEBI:61717"/>
        <label>1</label>
    </ligand>
</feature>
<evidence type="ECO:0000313" key="12">
    <source>
        <dbReference type="EMBL" id="ASP37651.1"/>
    </source>
</evidence>
<proteinExistence type="predicted"/>
<evidence type="ECO:0000259" key="11">
    <source>
        <dbReference type="PROSITE" id="PS51007"/>
    </source>
</evidence>
<gene>
    <name evidence="12" type="ORF">CHH28_02730</name>
</gene>
<dbReference type="NCBIfam" id="TIGR04039">
    <property type="entry name" value="MXAN_0977_Heme2"/>
    <property type="match status" value="1"/>
</dbReference>
<dbReference type="PANTHER" id="PTHR30600:SF14">
    <property type="entry name" value="CYTOCHROME C PEROXIDASE"/>
    <property type="match status" value="1"/>
</dbReference>
<reference evidence="12 13" key="1">
    <citation type="submission" date="2017-07" db="EMBL/GenBank/DDBJ databases">
        <title>Annotated genome sequence of Bacterioplanes sanyensis isolated from Red Sea.</title>
        <authorList>
            <person name="Rehman Z.U."/>
        </authorList>
    </citation>
    <scope>NUCLEOTIDE SEQUENCE [LARGE SCALE GENOMIC DNA]</scope>
    <source>
        <strain evidence="12 13">NV9</strain>
    </source>
</reference>
<comment type="cofactor">
    <cofactor evidence="8">
        <name>heme</name>
        <dbReference type="ChEBI" id="CHEBI:30413"/>
    </cofactor>
    <text evidence="8">Binds 2 heme groups.</text>
</comment>
<evidence type="ECO:0000256" key="10">
    <source>
        <dbReference type="SAM" id="SignalP"/>
    </source>
</evidence>
<dbReference type="GO" id="GO:0042597">
    <property type="term" value="C:periplasmic space"/>
    <property type="evidence" value="ECO:0007669"/>
    <property type="project" value="UniProtKB-SubCell"/>
</dbReference>
<evidence type="ECO:0000256" key="2">
    <source>
        <dbReference type="ARBA" id="ARBA00022617"/>
    </source>
</evidence>
<protein>
    <submittedName>
        <fullName evidence="12">Di-heme enzyme</fullName>
    </submittedName>
</protein>
<dbReference type="InterPro" id="IPR026259">
    <property type="entry name" value="MauG/Cytc_peroxidase"/>
</dbReference>
<accession>A0A222FGU1</accession>
<keyword evidence="6" id="KW-0560">Oxidoreductase</keyword>
<dbReference type="InterPro" id="IPR036909">
    <property type="entry name" value="Cyt_c-like_dom_sf"/>
</dbReference>
<dbReference type="Gene3D" id="1.10.760.10">
    <property type="entry name" value="Cytochrome c-like domain"/>
    <property type="match status" value="2"/>
</dbReference>
<dbReference type="InterPro" id="IPR004852">
    <property type="entry name" value="Di-haem_cyt_c_peroxidsae"/>
</dbReference>
<evidence type="ECO:0000256" key="6">
    <source>
        <dbReference type="ARBA" id="ARBA00023002"/>
    </source>
</evidence>
<organism evidence="12 13">
    <name type="scientific">Bacterioplanes sanyensis</name>
    <dbReference type="NCBI Taxonomy" id="1249553"/>
    <lineage>
        <taxon>Bacteria</taxon>
        <taxon>Pseudomonadati</taxon>
        <taxon>Pseudomonadota</taxon>
        <taxon>Gammaproteobacteria</taxon>
        <taxon>Oceanospirillales</taxon>
        <taxon>Oceanospirillaceae</taxon>
        <taxon>Bacterioplanes</taxon>
    </lineage>
</organism>
<comment type="PTM">
    <text evidence="8">Binds 2 heme groups per subunit.</text>
</comment>
<feature type="chain" id="PRO_5012239889" evidence="10">
    <location>
        <begin position="21"/>
        <end position="389"/>
    </location>
</feature>
<dbReference type="AlphaFoldDB" id="A0A222FGU1"/>
<evidence type="ECO:0000256" key="7">
    <source>
        <dbReference type="ARBA" id="ARBA00023004"/>
    </source>
</evidence>
<keyword evidence="5" id="KW-0574">Periplasm</keyword>
<evidence type="ECO:0000256" key="8">
    <source>
        <dbReference type="PIRSR" id="PIRSR000294-1"/>
    </source>
</evidence>
<evidence type="ECO:0000256" key="1">
    <source>
        <dbReference type="ARBA" id="ARBA00004418"/>
    </source>
</evidence>
<keyword evidence="13" id="KW-1185">Reference proteome</keyword>
<feature type="signal peptide" evidence="10">
    <location>
        <begin position="1"/>
        <end position="20"/>
    </location>
</feature>
<evidence type="ECO:0000256" key="9">
    <source>
        <dbReference type="PIRSR" id="PIRSR000294-2"/>
    </source>
</evidence>
<dbReference type="Proteomes" id="UP000202440">
    <property type="component" value="Chromosome"/>
</dbReference>
<feature type="binding site" description="covalent" evidence="8">
    <location>
        <position position="233"/>
    </location>
    <ligand>
        <name>heme c</name>
        <dbReference type="ChEBI" id="CHEBI:61717"/>
        <label>2</label>
    </ligand>
</feature>
<dbReference type="PANTHER" id="PTHR30600">
    <property type="entry name" value="CYTOCHROME C PEROXIDASE-RELATED"/>
    <property type="match status" value="1"/>
</dbReference>
<feature type="domain" description="Cytochrome c" evidence="11">
    <location>
        <begin position="217"/>
        <end position="369"/>
    </location>
</feature>
<dbReference type="GO" id="GO:0046872">
    <property type="term" value="F:metal ion binding"/>
    <property type="evidence" value="ECO:0007669"/>
    <property type="project" value="UniProtKB-KW"/>
</dbReference>
<dbReference type="SUPFAM" id="SSF46626">
    <property type="entry name" value="Cytochrome c"/>
    <property type="match status" value="2"/>
</dbReference>
<dbReference type="Pfam" id="PF03150">
    <property type="entry name" value="CCP_MauG"/>
    <property type="match status" value="1"/>
</dbReference>
<evidence type="ECO:0000256" key="3">
    <source>
        <dbReference type="ARBA" id="ARBA00022723"/>
    </source>
</evidence>
<dbReference type="PROSITE" id="PS51007">
    <property type="entry name" value="CYTC"/>
    <property type="match status" value="1"/>
</dbReference>
<keyword evidence="3 9" id="KW-0479">Metal-binding</keyword>
<keyword evidence="7 9" id="KW-0408">Iron</keyword>
<dbReference type="EMBL" id="CP022530">
    <property type="protein sequence ID" value="ASP37651.1"/>
    <property type="molecule type" value="Genomic_DNA"/>
</dbReference>
<sequence>METVMKTALTALLAMLCLTACQPESNFNIEQQQQLDGSQALQLSVEGGFVLPPIPDDNPLTDAKAELGRHLFYDVRLSGNGQQSCESCHQQSLAFTDGKALPQGSEGHTLVLNSQSLTNVAYNASYTWWNPILVEMEDQLFIPLTGDDPVELGIDDGNREQVLQRFRDDEQYQSLFAAAFPQQAEPVTLVNVVKALASFVRTLISDRSAFDRGELSDSALRGRELFFSEKMECFHCHNGFNFSSSTVTVNTRFPERVFFNNGLYNLNNNGSYPSAMPGKFKVTNDWADMGAFRPPTLRNIELTAPYMHDGSIATLEQVIEFYAAGGRHIESGANAGDGRINPYKSDFVSGFEATEQEKQDLINFLHSLTDYEFIRDPRFANPFAEQPDA</sequence>
<dbReference type="InterPro" id="IPR009056">
    <property type="entry name" value="Cyt_c-like_dom"/>
</dbReference>
<feature type="binding site" description="covalent" evidence="8">
    <location>
        <position position="236"/>
    </location>
    <ligand>
        <name>heme c</name>
        <dbReference type="ChEBI" id="CHEBI:61717"/>
        <label>2</label>
    </ligand>
</feature>
<feature type="binding site" description="axial binding residue" evidence="9">
    <location>
        <position position="237"/>
    </location>
    <ligand>
        <name>heme c</name>
        <dbReference type="ChEBI" id="CHEBI:61717"/>
        <label>2</label>
    </ligand>
    <ligandPart>
        <name>Fe</name>
        <dbReference type="ChEBI" id="CHEBI:18248"/>
    </ligandPart>
</feature>
<feature type="binding site" description="covalent" evidence="8">
    <location>
        <position position="88"/>
    </location>
    <ligand>
        <name>heme c</name>
        <dbReference type="ChEBI" id="CHEBI:61717"/>
        <label>1</label>
    </ligand>
</feature>
<feature type="binding site" description="axial binding residue" evidence="9">
    <location>
        <position position="89"/>
    </location>
    <ligand>
        <name>heme c</name>
        <dbReference type="ChEBI" id="CHEBI:61717"/>
        <label>1</label>
    </ligand>
    <ligandPart>
        <name>Fe</name>
        <dbReference type="ChEBI" id="CHEBI:18248"/>
    </ligandPart>
</feature>
<dbReference type="InterPro" id="IPR051395">
    <property type="entry name" value="Cytochrome_c_Peroxidase/MauG"/>
</dbReference>
<evidence type="ECO:0000313" key="13">
    <source>
        <dbReference type="Proteomes" id="UP000202440"/>
    </source>
</evidence>
<dbReference type="OrthoDB" id="9805202at2"/>
<name>A0A222FGU1_9GAMM</name>
<dbReference type="GO" id="GO:0009055">
    <property type="term" value="F:electron transfer activity"/>
    <property type="evidence" value="ECO:0007669"/>
    <property type="project" value="InterPro"/>
</dbReference>